<feature type="region of interest" description="Disordered" evidence="1">
    <location>
        <begin position="522"/>
        <end position="574"/>
    </location>
</feature>
<reference evidence="2" key="1">
    <citation type="submission" date="2021-01" db="EMBL/GenBank/DDBJ databases">
        <authorList>
            <person name="Corre E."/>
            <person name="Pelletier E."/>
            <person name="Niang G."/>
            <person name="Scheremetjew M."/>
            <person name="Finn R."/>
            <person name="Kale V."/>
            <person name="Holt S."/>
            <person name="Cochrane G."/>
            <person name="Meng A."/>
            <person name="Brown T."/>
            <person name="Cohen L."/>
        </authorList>
    </citation>
    <scope>NUCLEOTIDE SEQUENCE</scope>
    <source>
        <strain evidence="2">UTEXLB2642</strain>
    </source>
</reference>
<feature type="compositionally biased region" description="Low complexity" evidence="1">
    <location>
        <begin position="475"/>
        <end position="488"/>
    </location>
</feature>
<dbReference type="AlphaFoldDB" id="A0A7S0XBJ2"/>
<feature type="compositionally biased region" description="Polar residues" evidence="1">
    <location>
        <begin position="430"/>
        <end position="473"/>
    </location>
</feature>
<feature type="region of interest" description="Disordered" evidence="1">
    <location>
        <begin position="692"/>
        <end position="723"/>
    </location>
</feature>
<feature type="region of interest" description="Disordered" evidence="1">
    <location>
        <begin position="115"/>
        <end position="136"/>
    </location>
</feature>
<accession>A0A7S0XBJ2</accession>
<feature type="compositionally biased region" description="Low complexity" evidence="1">
    <location>
        <begin position="639"/>
        <end position="651"/>
    </location>
</feature>
<feature type="compositionally biased region" description="Low complexity" evidence="1">
    <location>
        <begin position="522"/>
        <end position="552"/>
    </location>
</feature>
<dbReference type="EMBL" id="HBFD01000216">
    <property type="protein sequence ID" value="CAD8712975.1"/>
    <property type="molecule type" value="Transcribed_RNA"/>
</dbReference>
<evidence type="ECO:0000313" key="2">
    <source>
        <dbReference type="EMBL" id="CAD8712975.1"/>
    </source>
</evidence>
<evidence type="ECO:0000256" key="1">
    <source>
        <dbReference type="SAM" id="MobiDB-lite"/>
    </source>
</evidence>
<feature type="compositionally biased region" description="Low complexity" evidence="1">
    <location>
        <begin position="713"/>
        <end position="723"/>
    </location>
</feature>
<sequence>MNRDSQKSNKSGQGLIRSGLSVQELKAITALRVGAAHEIGDKSIVAAQKLPQTGVRSYQTANPNQLVAAGMLLQSSVMSSNSMQYQTTNQTRTNNYQNQVAIPTLPIDNLQSPYKNRQSPTYSQQPFSSSLSPSGMTRMVSTSEIMAPNTMTSYDVKESNKQRLNRQNDNEIFSDSFLNGMNDSYNSNNNMNVNVNQQRQFIQPQVQQNHQQSLLAQQQQVLLQQQQQQQQQQLNQQMQRVVINNNQKYSRNDNNNYTINSPSSNSNDGMFNNINLNQNYNDVYNNTSNSLTNSHDYIQESIMYSNQNNNNNITSNRNMFANLNFDDENTNNRISPSRNIAMKSLQQYNQIVNDEPILSNTLSNTNTIGSNKQRNYQQTSSLSALSPLRNANPTYLPPVSETNSQVNGSQFNQQQNNNLLDNIYERDNNTTYLSNNQSSISNTRNLSPNQLNFQPSSNPFNQSTNNNANTSFLPSIASNKSQSNNSAKRIQGSANFVNPIELQSESISDRFMSLSVNQSNIYPNSNNNNNNSVNNSNVNNNMYYSANNNNNNHEILYNRPNSESLPDNSLSYKSNNNNSGINNYLSNPVSTAPLNYRSISESSNFANEIAESVLDISNTIASPDSNKYRKGLPSNTFKSNSNNYDSNNLNLGRPPGILAPLGRGLSNSMISDPGDTTTPQLNYAKSFKRLNSTNEGVHNTQSPPGLIRNKSLNQHGPNYQQQQQDHNINGNININDKNNIKTDGWLSDRLENDERLYNNQYSNQQTQLFDSNYGQLEYSDYNSDRGSTIGDPEIVDPVTHNLIRNQSMQMPMSLPFKYEGDYYQ</sequence>
<proteinExistence type="predicted"/>
<organism evidence="2">
    <name type="scientific">Chromulina nebulosa</name>
    <dbReference type="NCBI Taxonomy" id="96789"/>
    <lineage>
        <taxon>Eukaryota</taxon>
        <taxon>Sar</taxon>
        <taxon>Stramenopiles</taxon>
        <taxon>Ochrophyta</taxon>
        <taxon>Chrysophyceae</taxon>
        <taxon>Chromulinales</taxon>
        <taxon>Chromulinaceae</taxon>
        <taxon>Chromulina</taxon>
    </lineage>
</organism>
<name>A0A7S0XBJ2_9STRA</name>
<feature type="compositionally biased region" description="Low complexity" evidence="1">
    <location>
        <begin position="123"/>
        <end position="134"/>
    </location>
</feature>
<protein>
    <submittedName>
        <fullName evidence="2">Uncharacterized protein</fullName>
    </submittedName>
</protein>
<gene>
    <name evidence="2" type="ORF">CNEB1095_LOCUS142</name>
</gene>
<feature type="compositionally biased region" description="Polar residues" evidence="1">
    <location>
        <begin position="692"/>
        <end position="703"/>
    </location>
</feature>
<feature type="region of interest" description="Disordered" evidence="1">
    <location>
        <begin position="620"/>
        <end position="651"/>
    </location>
</feature>
<feature type="region of interest" description="Disordered" evidence="1">
    <location>
        <begin position="430"/>
        <end position="488"/>
    </location>
</feature>